<evidence type="ECO:0000256" key="2">
    <source>
        <dbReference type="ARBA" id="ARBA00022664"/>
    </source>
</evidence>
<dbReference type="InterPro" id="IPR038239">
    <property type="entry name" value="Clp1_N_sf"/>
</dbReference>
<evidence type="ECO:0000256" key="4">
    <source>
        <dbReference type="ARBA" id="ARBA00022840"/>
    </source>
</evidence>
<name>A0A8D8YR38_9HEMI</name>
<dbReference type="InterPro" id="IPR045116">
    <property type="entry name" value="Clp1/Grc3"/>
</dbReference>
<dbReference type="Gene3D" id="3.40.50.300">
    <property type="entry name" value="P-loop containing nucleotide triphosphate hydrolases"/>
    <property type="match status" value="1"/>
</dbReference>
<dbReference type="FunFam" id="2.40.30.330:FF:000001">
    <property type="entry name" value="Protein CLP1 homolog"/>
    <property type="match status" value="1"/>
</dbReference>
<dbReference type="InterPro" id="IPR010655">
    <property type="entry name" value="Clp1_C"/>
</dbReference>
<evidence type="ECO:0000259" key="7">
    <source>
        <dbReference type="Pfam" id="PF06807"/>
    </source>
</evidence>
<evidence type="ECO:0000256" key="3">
    <source>
        <dbReference type="ARBA" id="ARBA00022741"/>
    </source>
</evidence>
<dbReference type="FunFam" id="2.60.120.1030:FF:000001">
    <property type="entry name" value="Protein CLP1 homolog 5"/>
    <property type="match status" value="1"/>
</dbReference>
<keyword evidence="2 6" id="KW-0507">mRNA processing</keyword>
<organism evidence="10">
    <name type="scientific">Cacopsylla melanoneura</name>
    <dbReference type="NCBI Taxonomy" id="428564"/>
    <lineage>
        <taxon>Eukaryota</taxon>
        <taxon>Metazoa</taxon>
        <taxon>Ecdysozoa</taxon>
        <taxon>Arthropoda</taxon>
        <taxon>Hexapoda</taxon>
        <taxon>Insecta</taxon>
        <taxon>Pterygota</taxon>
        <taxon>Neoptera</taxon>
        <taxon>Paraneoptera</taxon>
        <taxon>Hemiptera</taxon>
        <taxon>Sternorrhyncha</taxon>
        <taxon>Psylloidea</taxon>
        <taxon>Psyllidae</taxon>
        <taxon>Psyllinae</taxon>
        <taxon>Cacopsylla</taxon>
    </lineage>
</organism>
<dbReference type="GO" id="GO:0006388">
    <property type="term" value="P:tRNA splicing, via endonucleolytic cleavage and ligation"/>
    <property type="evidence" value="ECO:0007669"/>
    <property type="project" value="TreeGrafter"/>
</dbReference>
<reference evidence="10" key="1">
    <citation type="submission" date="2021-05" db="EMBL/GenBank/DDBJ databases">
        <authorList>
            <person name="Alioto T."/>
            <person name="Alioto T."/>
            <person name="Gomez Garrido J."/>
        </authorList>
    </citation>
    <scope>NUCLEOTIDE SEQUENCE</scope>
</reference>
<dbReference type="InterPro" id="IPR027417">
    <property type="entry name" value="P-loop_NTPase"/>
</dbReference>
<dbReference type="EMBL" id="HBUF01389078">
    <property type="protein sequence ID" value="CAG6733193.1"/>
    <property type="molecule type" value="Transcribed_RNA"/>
</dbReference>
<comment type="subcellular location">
    <subcellularLocation>
        <location evidence="1 6">Nucleus</location>
    </subcellularLocation>
</comment>
<dbReference type="Pfam" id="PF16573">
    <property type="entry name" value="CLP1_N"/>
    <property type="match status" value="1"/>
</dbReference>
<dbReference type="Gene3D" id="2.60.120.1030">
    <property type="entry name" value="Clp1, DNA binding domain"/>
    <property type="match status" value="1"/>
</dbReference>
<dbReference type="HAMAP" id="MF_03035">
    <property type="entry name" value="Clp1"/>
    <property type="match status" value="1"/>
</dbReference>
<protein>
    <recommendedName>
        <fullName evidence="6">Protein CLP1 homolog</fullName>
    </recommendedName>
</protein>
<evidence type="ECO:0000256" key="5">
    <source>
        <dbReference type="ARBA" id="ARBA00023242"/>
    </source>
</evidence>
<evidence type="ECO:0000256" key="1">
    <source>
        <dbReference type="ARBA" id="ARBA00004123"/>
    </source>
</evidence>
<feature type="binding site" evidence="6">
    <location>
        <position position="18"/>
    </location>
    <ligand>
        <name>ATP</name>
        <dbReference type="ChEBI" id="CHEBI:30616"/>
    </ligand>
</feature>
<keyword evidence="3 6" id="KW-0547">Nucleotide-binding</keyword>
<proteinExistence type="inferred from homology"/>
<dbReference type="PANTHER" id="PTHR12755:SF6">
    <property type="entry name" value="POLYRIBONUCLEOTIDE 5'-HYDROXYL-KINASE CLP1"/>
    <property type="match status" value="1"/>
</dbReference>
<dbReference type="GO" id="GO:0005849">
    <property type="term" value="C:mRNA cleavage factor complex"/>
    <property type="evidence" value="ECO:0007669"/>
    <property type="project" value="InterPro"/>
</dbReference>
<dbReference type="GO" id="GO:0051731">
    <property type="term" value="F:polynucleotide 5'-hydroxyl-kinase activity"/>
    <property type="evidence" value="ECO:0007669"/>
    <property type="project" value="InterPro"/>
</dbReference>
<keyword evidence="4 6" id="KW-0067">ATP-binding</keyword>
<dbReference type="Gene3D" id="2.40.30.330">
    <property type="entry name" value="Pre-mRNA cleavage complex subunit Clp1, C-terminal domain"/>
    <property type="match status" value="1"/>
</dbReference>
<dbReference type="GO" id="GO:0031124">
    <property type="term" value="P:mRNA 3'-end processing"/>
    <property type="evidence" value="ECO:0007669"/>
    <property type="project" value="UniProtKB-UniRule"/>
</dbReference>
<dbReference type="InterPro" id="IPR038238">
    <property type="entry name" value="Clp1_C_sf"/>
</dbReference>
<evidence type="ECO:0000259" key="9">
    <source>
        <dbReference type="Pfam" id="PF16575"/>
    </source>
</evidence>
<evidence type="ECO:0000256" key="6">
    <source>
        <dbReference type="HAMAP-Rule" id="MF_03035"/>
    </source>
</evidence>
<dbReference type="EMBL" id="HBUF01389079">
    <property type="protein sequence ID" value="CAG6733194.1"/>
    <property type="molecule type" value="Transcribed_RNA"/>
</dbReference>
<dbReference type="InterPro" id="IPR032319">
    <property type="entry name" value="CLP1_P"/>
</dbReference>
<comment type="similarity">
    <text evidence="6">Belongs to the Clp1 family. Clp1 subfamily.</text>
</comment>
<dbReference type="AlphaFoldDB" id="A0A8D8YR38"/>
<feature type="binding site" evidence="6">
    <location>
        <position position="57"/>
    </location>
    <ligand>
        <name>ATP</name>
        <dbReference type="ChEBI" id="CHEBI:30616"/>
    </ligand>
</feature>
<dbReference type="PANTHER" id="PTHR12755">
    <property type="entry name" value="CLEAVAGE/POLYADENYLATION FACTOR IA SUBUNIT CLP1P"/>
    <property type="match status" value="1"/>
</dbReference>
<keyword evidence="5 6" id="KW-0539">Nucleus</keyword>
<accession>A0A8D8YR38</accession>
<dbReference type="Pfam" id="PF06807">
    <property type="entry name" value="Clp1"/>
    <property type="match status" value="1"/>
</dbReference>
<dbReference type="Pfam" id="PF16575">
    <property type="entry name" value="CLP1_P"/>
    <property type="match status" value="1"/>
</dbReference>
<feature type="domain" description="Clp1 N-terminal" evidence="8">
    <location>
        <begin position="12"/>
        <end position="104"/>
    </location>
</feature>
<dbReference type="SUPFAM" id="SSF52540">
    <property type="entry name" value="P-loop containing nucleoside triphosphate hydrolases"/>
    <property type="match status" value="1"/>
</dbReference>
<dbReference type="GO" id="GO:0005524">
    <property type="term" value="F:ATP binding"/>
    <property type="evidence" value="ECO:0007669"/>
    <property type="project" value="UniProtKB-UniRule"/>
</dbReference>
<comment type="function">
    <text evidence="6">Required for endonucleolytic cleavage during polyadenylation-dependent pre-mRNA 3'-end formation.</text>
</comment>
<dbReference type="InterPro" id="IPR032324">
    <property type="entry name" value="Clp1_N"/>
</dbReference>
<feature type="binding site" evidence="6">
    <location>
        <begin position="121"/>
        <end position="126"/>
    </location>
    <ligand>
        <name>ATP</name>
        <dbReference type="ChEBI" id="CHEBI:30616"/>
    </ligand>
</feature>
<sequence length="425" mass="47735">MATLGPDDDSFELKQDQELRFEVENAPIEIEVTSGLAEIFGVELVKSKKYLFPIGAKGAVFTWHGCSITMKNARKNMTYVSKDTTPMNYYMNVHIILEKQRDEAEKDSKRGPITMIVGPQDVGKSTLCHILLNYAVRMPGLNRKPILIDLDVGQGQISVPGTLGALVIERPATIEDGFSMLAPIVYNFGHLTPTANMDLYQHCVERLWKSVDERMNKDAKTNASGIIINTCGWIKGDGFKCLLACAQRLRVDNILVLDQERLYQELKRDLPKTTDVVLLHKSGGVVDRTRQHRSESRDKRIKEYFYGSRLKPFNPHSFDVKFGEVQIYKIGAPVLPDSCMPLGVTAMEFLTKVVLVQPGPSLLHHLLAMSFATTEQEILDTNIIGFVCVTNVDMQRQTISVLCLQARPLPCTKLILTDIQYMDSN</sequence>
<evidence type="ECO:0000259" key="8">
    <source>
        <dbReference type="Pfam" id="PF16573"/>
    </source>
</evidence>
<feature type="domain" description="Clp1 P-loop" evidence="9">
    <location>
        <begin position="118"/>
        <end position="307"/>
    </location>
</feature>
<evidence type="ECO:0000313" key="10">
    <source>
        <dbReference type="EMBL" id="CAG6733194.1"/>
    </source>
</evidence>
<feature type="domain" description="Clp1 C-terminal" evidence="7">
    <location>
        <begin position="314"/>
        <end position="423"/>
    </location>
</feature>
<dbReference type="InterPro" id="IPR028606">
    <property type="entry name" value="Clp1"/>
</dbReference>